<organism evidence="2 3">
    <name type="scientific">Prunus yedoensis var. nudiflora</name>
    <dbReference type="NCBI Taxonomy" id="2094558"/>
    <lineage>
        <taxon>Eukaryota</taxon>
        <taxon>Viridiplantae</taxon>
        <taxon>Streptophyta</taxon>
        <taxon>Embryophyta</taxon>
        <taxon>Tracheophyta</taxon>
        <taxon>Spermatophyta</taxon>
        <taxon>Magnoliopsida</taxon>
        <taxon>eudicotyledons</taxon>
        <taxon>Gunneridae</taxon>
        <taxon>Pentapetalae</taxon>
        <taxon>rosids</taxon>
        <taxon>fabids</taxon>
        <taxon>Rosales</taxon>
        <taxon>Rosaceae</taxon>
        <taxon>Amygdaloideae</taxon>
        <taxon>Amygdaleae</taxon>
        <taxon>Prunus</taxon>
    </lineage>
</organism>
<evidence type="ECO:0000313" key="3">
    <source>
        <dbReference type="Proteomes" id="UP000250321"/>
    </source>
</evidence>
<protein>
    <submittedName>
        <fullName evidence="2">Protein KAKU4 isoform X2</fullName>
    </submittedName>
</protein>
<evidence type="ECO:0000256" key="1">
    <source>
        <dbReference type="SAM" id="MobiDB-lite"/>
    </source>
</evidence>
<dbReference type="EMBL" id="PJQY01003319">
    <property type="protein sequence ID" value="PQM38348.1"/>
    <property type="molecule type" value="Genomic_DNA"/>
</dbReference>
<keyword evidence="3" id="KW-1185">Reference proteome</keyword>
<name>A0A314UN52_PRUYE</name>
<dbReference type="STRING" id="2094558.A0A314UN52"/>
<dbReference type="Proteomes" id="UP000250321">
    <property type="component" value="Unassembled WGS sequence"/>
</dbReference>
<reference evidence="2 3" key="1">
    <citation type="submission" date="2018-02" db="EMBL/GenBank/DDBJ databases">
        <title>Draft genome of wild Prunus yedoensis var. nudiflora.</title>
        <authorList>
            <person name="Baek S."/>
            <person name="Kim J.-H."/>
            <person name="Choi K."/>
            <person name="Kim G.-B."/>
            <person name="Cho A."/>
            <person name="Jang H."/>
            <person name="Shin C.-H."/>
            <person name="Yu H.-J."/>
            <person name="Mun J.-H."/>
        </authorList>
    </citation>
    <scope>NUCLEOTIDE SEQUENCE [LARGE SCALE GENOMIC DNA]</scope>
    <source>
        <strain evidence="3">cv. Jeju island</strain>
        <tissue evidence="2">Leaf</tissue>
    </source>
</reference>
<accession>A0A314UN52</accession>
<gene>
    <name evidence="2" type="ORF">Pyn_35463</name>
</gene>
<feature type="compositionally biased region" description="Polar residues" evidence="1">
    <location>
        <begin position="27"/>
        <end position="37"/>
    </location>
</feature>
<proteinExistence type="predicted"/>
<dbReference type="AlphaFoldDB" id="A0A314UN52"/>
<evidence type="ECO:0000313" key="2">
    <source>
        <dbReference type="EMBL" id="PQM38348.1"/>
    </source>
</evidence>
<feature type="region of interest" description="Disordered" evidence="1">
    <location>
        <begin position="1"/>
        <end position="60"/>
    </location>
</feature>
<feature type="compositionally biased region" description="Basic residues" evidence="1">
    <location>
        <begin position="44"/>
        <end position="60"/>
    </location>
</feature>
<comment type="caution">
    <text evidence="2">The sequence shown here is derived from an EMBL/GenBank/DDBJ whole genome shotgun (WGS) entry which is preliminary data.</text>
</comment>
<sequence>MDVTKDNDFVATGSQNSSSMPDEYLSQELTQPNSKSTPVIEKQKGKRLSRYNRRGRSRGK</sequence>